<dbReference type="GO" id="GO:0003824">
    <property type="term" value="F:catalytic activity"/>
    <property type="evidence" value="ECO:0007669"/>
    <property type="project" value="InterPro"/>
</dbReference>
<sequence>MAVGGGIYQLIFGKESDLLRVISGGPLLYNNHLIVLHRWEEGIKPEEINFSYSPFWIQLRALPLEFMSVEVGKKMMVGFGEVLEVMMAQLHGNQGRCIRVKVELDITKPIPRGKRVCTADWKPIWVRVWLRASPVKGSAKKRSDGRSEPSPAESSMAGMGQKETENSARDLHDHAKSAGFEFGRRRIQWESYNAITEGTVGHLGPPLLGPNNFGFNKPGIMSGPRSEPVLRLIDSPGAVHEKAHSEGSFVSPEDIMEEDPMMCNSEKSKARKEKASEQGIETLNASQNIEHGKAIERVNELTVKERLVTDSNQNLGARKYKKKLGGASRRDVGKGHITNKGGAQNKRKFEKGLVEVEIKDVSTQSPNKKQKVDDQGGGLGRALTVSQLKEMCRLHSPQLVFLSETKNQLCRIDFVRNFVRMDNVLVVEPTGIAWGLAVLWKRGLNVSLVRRSSFFIEVLIKDDDTNHEWHLINLYASSIDRVHNSQWEELLRYRQQSIGDWVLWGDFNDILLGVMDLGFQGYPFTCSNRRGGNEHIKERLDRVLVSPGWRSCYDRARVQHLFAVGSDHAALLLDTNPPRFTGHRQFRFDNRWTFDPESHETVQKCWERSVQGSKMFTVFNKVRDTRRELRVWSKTKGFNARKKINDIQDKLKAIGEGQDTSSLGLINGLEKELGDAWVQEERFWKQKARKSWMAEGDRNTAFFHAKVTQRRRRNFISGVQDPTGNWREGQDAIAKEFVNYFQSLFQTEGANPNSEVVDSIQARVTDQMNVSLTRQAEWYGTSKLWRSSCKEMLS</sequence>
<dbReference type="Proteomes" id="UP000823749">
    <property type="component" value="Chromosome 5"/>
</dbReference>
<feature type="region of interest" description="Disordered" evidence="1">
    <location>
        <begin position="321"/>
        <end position="344"/>
    </location>
</feature>
<feature type="domain" description="Endonuclease/exonuclease/phosphatase" evidence="2">
    <location>
        <begin position="381"/>
        <end position="568"/>
    </location>
</feature>
<feature type="region of interest" description="Disordered" evidence="1">
    <location>
        <begin position="137"/>
        <end position="169"/>
    </location>
</feature>
<evidence type="ECO:0000259" key="2">
    <source>
        <dbReference type="Pfam" id="PF03372"/>
    </source>
</evidence>
<dbReference type="SUPFAM" id="SSF56219">
    <property type="entry name" value="DNase I-like"/>
    <property type="match status" value="1"/>
</dbReference>
<proteinExistence type="predicted"/>
<evidence type="ECO:0000313" key="3">
    <source>
        <dbReference type="EMBL" id="KAG5550632.1"/>
    </source>
</evidence>
<name>A0AAV6KEL5_9ERIC</name>
<evidence type="ECO:0000313" key="4">
    <source>
        <dbReference type="Proteomes" id="UP000823749"/>
    </source>
</evidence>
<dbReference type="EMBL" id="JACTNZ010000005">
    <property type="protein sequence ID" value="KAG5550632.1"/>
    <property type="molecule type" value="Genomic_DNA"/>
</dbReference>
<dbReference type="Gene3D" id="3.60.10.10">
    <property type="entry name" value="Endonuclease/exonuclease/phosphatase"/>
    <property type="match status" value="1"/>
</dbReference>
<dbReference type="Pfam" id="PF03372">
    <property type="entry name" value="Exo_endo_phos"/>
    <property type="match status" value="1"/>
</dbReference>
<evidence type="ECO:0000256" key="1">
    <source>
        <dbReference type="SAM" id="MobiDB-lite"/>
    </source>
</evidence>
<dbReference type="InterPro" id="IPR036691">
    <property type="entry name" value="Endo/exonu/phosph_ase_sf"/>
</dbReference>
<gene>
    <name evidence="3" type="ORF">RHGRI_015544</name>
</gene>
<accession>A0AAV6KEL5</accession>
<protein>
    <recommendedName>
        <fullName evidence="2">Endonuclease/exonuclease/phosphatase domain-containing protein</fullName>
    </recommendedName>
</protein>
<dbReference type="InterPro" id="IPR005135">
    <property type="entry name" value="Endo/exonuclease/phosphatase"/>
</dbReference>
<dbReference type="AlphaFoldDB" id="A0AAV6KEL5"/>
<comment type="caution">
    <text evidence="3">The sequence shown here is derived from an EMBL/GenBank/DDBJ whole genome shotgun (WGS) entry which is preliminary data.</text>
</comment>
<organism evidence="3 4">
    <name type="scientific">Rhododendron griersonianum</name>
    <dbReference type="NCBI Taxonomy" id="479676"/>
    <lineage>
        <taxon>Eukaryota</taxon>
        <taxon>Viridiplantae</taxon>
        <taxon>Streptophyta</taxon>
        <taxon>Embryophyta</taxon>
        <taxon>Tracheophyta</taxon>
        <taxon>Spermatophyta</taxon>
        <taxon>Magnoliopsida</taxon>
        <taxon>eudicotyledons</taxon>
        <taxon>Gunneridae</taxon>
        <taxon>Pentapetalae</taxon>
        <taxon>asterids</taxon>
        <taxon>Ericales</taxon>
        <taxon>Ericaceae</taxon>
        <taxon>Ericoideae</taxon>
        <taxon>Rhodoreae</taxon>
        <taxon>Rhododendron</taxon>
    </lineage>
</organism>
<reference evidence="3" key="1">
    <citation type="submission" date="2020-08" db="EMBL/GenBank/DDBJ databases">
        <title>Plant Genome Project.</title>
        <authorList>
            <person name="Zhang R.-G."/>
        </authorList>
    </citation>
    <scope>NUCLEOTIDE SEQUENCE</scope>
    <source>
        <strain evidence="3">WSP0</strain>
        <tissue evidence="3">Leaf</tissue>
    </source>
</reference>
<dbReference type="PANTHER" id="PTHR33710">
    <property type="entry name" value="BNAC02G09200D PROTEIN"/>
    <property type="match status" value="1"/>
</dbReference>
<keyword evidence="4" id="KW-1185">Reference proteome</keyword>
<dbReference type="PANTHER" id="PTHR33710:SF71">
    <property type="entry name" value="ENDONUCLEASE_EXONUCLEASE_PHOSPHATASE DOMAIN-CONTAINING PROTEIN"/>
    <property type="match status" value="1"/>
</dbReference>